<dbReference type="Pfam" id="PF00571">
    <property type="entry name" value="CBS"/>
    <property type="match status" value="2"/>
</dbReference>
<gene>
    <name evidence="5" type="ORF">QLH52_00390</name>
</gene>
<dbReference type="Gene3D" id="3.10.580.10">
    <property type="entry name" value="CBS-domain"/>
    <property type="match status" value="1"/>
</dbReference>
<dbReference type="InterPro" id="IPR046342">
    <property type="entry name" value="CBS_dom_sf"/>
</dbReference>
<accession>A0ABU4U8I3</accession>
<protein>
    <submittedName>
        <fullName evidence="5">CBS domain-containing protein</fullName>
    </submittedName>
</protein>
<dbReference type="SUPFAM" id="SSF54631">
    <property type="entry name" value="CBS-domain pair"/>
    <property type="match status" value="1"/>
</dbReference>
<dbReference type="PROSITE" id="PS51371">
    <property type="entry name" value="CBS"/>
    <property type="match status" value="2"/>
</dbReference>
<dbReference type="PANTHER" id="PTHR43080:SF2">
    <property type="entry name" value="CBS DOMAIN-CONTAINING PROTEIN"/>
    <property type="match status" value="1"/>
</dbReference>
<keyword evidence="1 2" id="KW-0129">CBS domain</keyword>
<dbReference type="RefSeq" id="WP_319960178.1">
    <property type="nucleotide sequence ID" value="NZ_JAXARY010000001.1"/>
</dbReference>
<keyword evidence="3" id="KW-0175">Coiled coil</keyword>
<dbReference type="InterPro" id="IPR051257">
    <property type="entry name" value="Diverse_CBS-Domain"/>
</dbReference>
<dbReference type="Proteomes" id="UP001284537">
    <property type="component" value="Unassembled WGS sequence"/>
</dbReference>
<dbReference type="InterPro" id="IPR000644">
    <property type="entry name" value="CBS_dom"/>
</dbReference>
<comment type="caution">
    <text evidence="5">The sequence shown here is derived from an EMBL/GenBank/DDBJ whole genome shotgun (WGS) entry which is preliminary data.</text>
</comment>
<evidence type="ECO:0000313" key="5">
    <source>
        <dbReference type="EMBL" id="MDX8125731.1"/>
    </source>
</evidence>
<proteinExistence type="predicted"/>
<sequence>MRVAELMTSKVFTVEPHDLIDRVFFLIHYEKIRHLPVVEKGKLVGIVSDRDLYKALGPKSNSNAVEASKDSTQLHVVTQKVVHIMHRGVYTVTPETPASEAAAMMAEHRVGALPVVEKDKLVGILSATDILRVFAKLERAHEKLEQQIKEGAAHG</sequence>
<name>A0ABU4U8I3_9GAMM</name>
<dbReference type="CDD" id="cd04584">
    <property type="entry name" value="CBS_pair_AcuB_like"/>
    <property type="match status" value="1"/>
</dbReference>
<evidence type="ECO:0000313" key="6">
    <source>
        <dbReference type="Proteomes" id="UP001284537"/>
    </source>
</evidence>
<evidence type="ECO:0000259" key="4">
    <source>
        <dbReference type="PROSITE" id="PS51371"/>
    </source>
</evidence>
<feature type="domain" description="CBS" evidence="4">
    <location>
        <begin position="7"/>
        <end position="65"/>
    </location>
</feature>
<evidence type="ECO:0000256" key="3">
    <source>
        <dbReference type="SAM" id="Coils"/>
    </source>
</evidence>
<evidence type="ECO:0000256" key="2">
    <source>
        <dbReference type="PROSITE-ProRule" id="PRU00703"/>
    </source>
</evidence>
<feature type="domain" description="CBS" evidence="4">
    <location>
        <begin position="85"/>
        <end position="144"/>
    </location>
</feature>
<dbReference type="PANTHER" id="PTHR43080">
    <property type="entry name" value="CBS DOMAIN-CONTAINING PROTEIN CBSX3, MITOCHONDRIAL"/>
    <property type="match status" value="1"/>
</dbReference>
<dbReference type="EMBL" id="JAXARY010000001">
    <property type="protein sequence ID" value="MDX8125731.1"/>
    <property type="molecule type" value="Genomic_DNA"/>
</dbReference>
<keyword evidence="6" id="KW-1185">Reference proteome</keyword>
<organism evidence="5 6">
    <name type="scientific">Methylomonas defluvii</name>
    <dbReference type="NCBI Taxonomy" id="3045149"/>
    <lineage>
        <taxon>Bacteria</taxon>
        <taxon>Pseudomonadati</taxon>
        <taxon>Pseudomonadota</taxon>
        <taxon>Gammaproteobacteria</taxon>
        <taxon>Methylococcales</taxon>
        <taxon>Methylococcaceae</taxon>
        <taxon>Methylomonas</taxon>
    </lineage>
</organism>
<reference evidence="5 6" key="1">
    <citation type="submission" date="2023-11" db="EMBL/GenBank/DDBJ databases">
        <authorList>
            <person name="Ouyang M.-Y."/>
        </authorList>
    </citation>
    <scope>NUCLEOTIDE SEQUENCE [LARGE SCALE GENOMIC DNA]</scope>
    <source>
        <strain evidence="5 6">OY6</strain>
    </source>
</reference>
<feature type="coiled-coil region" evidence="3">
    <location>
        <begin position="127"/>
        <end position="154"/>
    </location>
</feature>
<dbReference type="SMART" id="SM00116">
    <property type="entry name" value="CBS"/>
    <property type="match status" value="2"/>
</dbReference>
<evidence type="ECO:0000256" key="1">
    <source>
        <dbReference type="ARBA" id="ARBA00023122"/>
    </source>
</evidence>